<dbReference type="EMBL" id="SNZP01000002">
    <property type="protein sequence ID" value="TDR82206.1"/>
    <property type="molecule type" value="Genomic_DNA"/>
</dbReference>
<evidence type="ECO:0000313" key="1">
    <source>
        <dbReference type="EMBL" id="TDR82206.1"/>
    </source>
</evidence>
<dbReference type="RefSeq" id="WP_133678620.1">
    <property type="nucleotide sequence ID" value="NZ_SNZP01000002.1"/>
</dbReference>
<dbReference type="Proteomes" id="UP000295611">
    <property type="component" value="Unassembled WGS sequence"/>
</dbReference>
<gene>
    <name evidence="1" type="ORF">DFP86_102320</name>
</gene>
<protein>
    <recommendedName>
        <fullName evidence="3">Tail assembly chaperone E/41/14-like protein</fullName>
    </recommendedName>
</protein>
<proteinExistence type="predicted"/>
<keyword evidence="2" id="KW-1185">Reference proteome</keyword>
<evidence type="ECO:0000313" key="2">
    <source>
        <dbReference type="Proteomes" id="UP000295611"/>
    </source>
</evidence>
<reference evidence="1 2" key="1">
    <citation type="submission" date="2019-03" db="EMBL/GenBank/DDBJ databases">
        <title>Genomic Encyclopedia of Type Strains, Phase III (KMG-III): the genomes of soil and plant-associated and newly described type strains.</title>
        <authorList>
            <person name="Whitman W."/>
        </authorList>
    </citation>
    <scope>NUCLEOTIDE SEQUENCE [LARGE SCALE GENOMIC DNA]</scope>
    <source>
        <strain evidence="1 2">CECT 8976</strain>
    </source>
</reference>
<evidence type="ECO:0008006" key="3">
    <source>
        <dbReference type="Google" id="ProtNLM"/>
    </source>
</evidence>
<accession>A0A4R7BEM1</accession>
<dbReference type="AlphaFoldDB" id="A0A4R7BEM1"/>
<comment type="caution">
    <text evidence="1">The sequence shown here is derived from an EMBL/GenBank/DDBJ whole genome shotgun (WGS) entry which is preliminary data.</text>
</comment>
<name>A0A4R7BEM1_9NEIS</name>
<sequence length="102" mass="10852">MIEGVKLKLGGKDLIVPSLSFKQIKVLLPTVQKIGGKGVSAENMDDIALVVHTALSRNYPDMTVEEVEEALDMNNGMKAILAVMGQSGLELVSEGEAEPGSR</sequence>
<dbReference type="OrthoDB" id="9180489at2"/>
<organism evidence="1 2">
    <name type="scientific">Paludibacterium purpuratum</name>
    <dbReference type="NCBI Taxonomy" id="1144873"/>
    <lineage>
        <taxon>Bacteria</taxon>
        <taxon>Pseudomonadati</taxon>
        <taxon>Pseudomonadota</taxon>
        <taxon>Betaproteobacteria</taxon>
        <taxon>Neisseriales</taxon>
        <taxon>Chromobacteriaceae</taxon>
        <taxon>Paludibacterium</taxon>
    </lineage>
</organism>